<evidence type="ECO:0000259" key="7">
    <source>
        <dbReference type="Pfam" id="PF07967"/>
    </source>
</evidence>
<gene>
    <name evidence="9" type="ORF">KSP39_PZI000411</name>
</gene>
<feature type="region of interest" description="Disordered" evidence="6">
    <location>
        <begin position="461"/>
        <end position="529"/>
    </location>
</feature>
<keyword evidence="5" id="KW-0539">Nucleus</keyword>
<evidence type="ECO:0000256" key="1">
    <source>
        <dbReference type="ARBA" id="ARBA00004123"/>
    </source>
</evidence>
<evidence type="ECO:0000256" key="3">
    <source>
        <dbReference type="ARBA" id="ARBA00022771"/>
    </source>
</evidence>
<feature type="region of interest" description="Disordered" evidence="6">
    <location>
        <begin position="17"/>
        <end position="48"/>
    </location>
</feature>
<comment type="subcellular location">
    <subcellularLocation>
        <location evidence="1">Nucleus</location>
    </subcellularLocation>
</comment>
<proteinExistence type="predicted"/>
<dbReference type="GO" id="GO:0008270">
    <property type="term" value="F:zinc ion binding"/>
    <property type="evidence" value="ECO:0007669"/>
    <property type="project" value="UniProtKB-KW"/>
</dbReference>
<feature type="region of interest" description="Disordered" evidence="6">
    <location>
        <begin position="931"/>
        <end position="954"/>
    </location>
</feature>
<evidence type="ECO:0000313" key="10">
    <source>
        <dbReference type="Proteomes" id="UP001418222"/>
    </source>
</evidence>
<sequence>MREEVISSGTVEVAAFVRSSSPPPTPAASSAAASSHVPPMNAGSTDWLGSAHGSKAGSLSSAAAQRTSLSNNASNSALGFSEILCRPWERGDLLRRLATFEPSNWFSKPKGAGSLSCARRGWVSVGNGKIECELCGFCLTFTEPASRTIGEVDHAAAVFAEKLDSCHKPTCPWKGNCCADSLVQFPPTPVSALIGSYKDRCDGLLQFPCLPVIASSAIESMRLSRSVQIERILSQSLFSSGEMAFKADNMPIPEISREDPFVHLSQVHKLISLCGWEPRWLPDVQDCEEYSAQSTRNACSFGPNEDGRHYTRFPELSKQALSVTAEKKGKEKLVQESKCNMRSPLLDCSLCGATVRVCDFLTVPQLARLGPNNIDNTVNCKRLVPTHGTSAASGINGWIGADGIEEEQVEDRDEAVTTNEKKSHSNAGVSLNLKIAEALQSTIPAEGDLLDDGCMGRDLTIGQPARSEVGDRAASFESRGPSSRKRSIEEGGSTVDRPQDRIQQTDSIEGTVVNRDDDEFDEGTHESDCLSKRARGLEVFNSQDLSHRMNKSSAGPSHGYLGLPINRQISFKEGSDQAIGDPSTRNSAHASSVVAMDTICHSDDDNSMESVENCPGDVDCINFSFTNGPSEFENSNMAQHSICLPHGAGSAAREMGGSSTIDGEEVLNAEIFATNARDRFSVGISGCSVGMGASHEAELHGIDGSLPQTYSTAGEAGLIAEVTENLGQSGESAEGPGLMNEFIADEVLKEDLHNDMQDMMSRSVGKADSGSKVYGSIKADSIESGEKMSRTLGHESNIHPSLSCNAMVCSFNEISKGEVMQTGKETITCDGAMGSDTVIGNSSGQQNEENNYKVEVGEFDPIKHHNIYCPWVNGNVAAAGFNADITSVSSSTTALSGWQLTLDALDAFQSLGQIPNQMMHSESAASLYKDDHLTPSQKIMSRQSASKSKGKRFD</sequence>
<keyword evidence="2" id="KW-0479">Metal-binding</keyword>
<dbReference type="InterPro" id="IPR012935">
    <property type="entry name" value="NuBaID_N"/>
</dbReference>
<evidence type="ECO:0000259" key="8">
    <source>
        <dbReference type="Pfam" id="PF08600"/>
    </source>
</evidence>
<dbReference type="Proteomes" id="UP001418222">
    <property type="component" value="Unassembled WGS sequence"/>
</dbReference>
<evidence type="ECO:0000256" key="4">
    <source>
        <dbReference type="ARBA" id="ARBA00022833"/>
    </source>
</evidence>
<reference evidence="9 10" key="1">
    <citation type="journal article" date="2022" name="Nat. Plants">
        <title>Genomes of leafy and leafless Platanthera orchids illuminate the evolution of mycoheterotrophy.</title>
        <authorList>
            <person name="Li M.H."/>
            <person name="Liu K.W."/>
            <person name="Li Z."/>
            <person name="Lu H.C."/>
            <person name="Ye Q.L."/>
            <person name="Zhang D."/>
            <person name="Wang J.Y."/>
            <person name="Li Y.F."/>
            <person name="Zhong Z.M."/>
            <person name="Liu X."/>
            <person name="Yu X."/>
            <person name="Liu D.K."/>
            <person name="Tu X.D."/>
            <person name="Liu B."/>
            <person name="Hao Y."/>
            <person name="Liao X.Y."/>
            <person name="Jiang Y.T."/>
            <person name="Sun W.H."/>
            <person name="Chen J."/>
            <person name="Chen Y.Q."/>
            <person name="Ai Y."/>
            <person name="Zhai J.W."/>
            <person name="Wu S.S."/>
            <person name="Zhou Z."/>
            <person name="Hsiao Y.Y."/>
            <person name="Wu W.L."/>
            <person name="Chen Y.Y."/>
            <person name="Lin Y.F."/>
            <person name="Hsu J.L."/>
            <person name="Li C.Y."/>
            <person name="Wang Z.W."/>
            <person name="Zhao X."/>
            <person name="Zhong W.Y."/>
            <person name="Ma X.K."/>
            <person name="Ma L."/>
            <person name="Huang J."/>
            <person name="Chen G.Z."/>
            <person name="Huang M.Z."/>
            <person name="Huang L."/>
            <person name="Peng D.H."/>
            <person name="Luo Y.B."/>
            <person name="Zou S.Q."/>
            <person name="Chen S.P."/>
            <person name="Lan S."/>
            <person name="Tsai W.C."/>
            <person name="Van de Peer Y."/>
            <person name="Liu Z.J."/>
        </authorList>
    </citation>
    <scope>NUCLEOTIDE SEQUENCE [LARGE SCALE GENOMIC DNA]</scope>
    <source>
        <strain evidence="9">Lor287</strain>
    </source>
</reference>
<accession>A0AAP0C0E5</accession>
<dbReference type="InterPro" id="IPR013909">
    <property type="entry name" value="NuBaID_C"/>
</dbReference>
<evidence type="ECO:0000256" key="2">
    <source>
        <dbReference type="ARBA" id="ARBA00022723"/>
    </source>
</evidence>
<feature type="domain" description="C3HC-type" evidence="7">
    <location>
        <begin position="87"/>
        <end position="207"/>
    </location>
</feature>
<feature type="compositionally biased region" description="Polar residues" evidence="6">
    <location>
        <begin position="934"/>
        <end position="947"/>
    </location>
</feature>
<feature type="domain" description="NuBaID C-terminal" evidence="8">
    <location>
        <begin position="847"/>
        <end position="907"/>
    </location>
</feature>
<dbReference type="PANTHER" id="PTHR15835:SF16">
    <property type="entry name" value="F20D23.9 PROTEIN"/>
    <property type="match status" value="1"/>
</dbReference>
<evidence type="ECO:0000313" key="9">
    <source>
        <dbReference type="EMBL" id="KAK8956783.1"/>
    </source>
</evidence>
<protein>
    <recommendedName>
        <fullName evidence="11">C3HC-type domain-containing protein</fullName>
    </recommendedName>
</protein>
<evidence type="ECO:0000256" key="6">
    <source>
        <dbReference type="SAM" id="MobiDB-lite"/>
    </source>
</evidence>
<name>A0AAP0C0E5_9ASPA</name>
<keyword evidence="10" id="KW-1185">Reference proteome</keyword>
<evidence type="ECO:0000256" key="5">
    <source>
        <dbReference type="ARBA" id="ARBA00023242"/>
    </source>
</evidence>
<dbReference type="EMBL" id="JBBWWQ010000001">
    <property type="protein sequence ID" value="KAK8956783.1"/>
    <property type="molecule type" value="Genomic_DNA"/>
</dbReference>
<evidence type="ECO:0008006" key="11">
    <source>
        <dbReference type="Google" id="ProtNLM"/>
    </source>
</evidence>
<dbReference type="AlphaFoldDB" id="A0AAP0C0E5"/>
<keyword evidence="3" id="KW-0863">Zinc-finger</keyword>
<dbReference type="GO" id="GO:0005634">
    <property type="term" value="C:nucleus"/>
    <property type="evidence" value="ECO:0007669"/>
    <property type="project" value="UniProtKB-SubCell"/>
</dbReference>
<comment type="caution">
    <text evidence="9">The sequence shown here is derived from an EMBL/GenBank/DDBJ whole genome shotgun (WGS) entry which is preliminary data.</text>
</comment>
<keyword evidence="4" id="KW-0862">Zinc</keyword>
<dbReference type="PANTHER" id="PTHR15835">
    <property type="entry name" value="NUCLEAR-INTERACTING PARTNER OF ALK"/>
    <property type="match status" value="1"/>
</dbReference>
<dbReference type="Pfam" id="PF08600">
    <property type="entry name" value="NuBaID_C"/>
    <property type="match status" value="1"/>
</dbReference>
<organism evidence="9 10">
    <name type="scientific">Platanthera zijinensis</name>
    <dbReference type="NCBI Taxonomy" id="2320716"/>
    <lineage>
        <taxon>Eukaryota</taxon>
        <taxon>Viridiplantae</taxon>
        <taxon>Streptophyta</taxon>
        <taxon>Embryophyta</taxon>
        <taxon>Tracheophyta</taxon>
        <taxon>Spermatophyta</taxon>
        <taxon>Magnoliopsida</taxon>
        <taxon>Liliopsida</taxon>
        <taxon>Asparagales</taxon>
        <taxon>Orchidaceae</taxon>
        <taxon>Orchidoideae</taxon>
        <taxon>Orchideae</taxon>
        <taxon>Orchidinae</taxon>
        <taxon>Platanthera</taxon>
    </lineage>
</organism>
<dbReference type="Pfam" id="PF07967">
    <property type="entry name" value="zf-C3HC"/>
    <property type="match status" value="1"/>
</dbReference>